<gene>
    <name evidence="9" type="primary">glnE</name>
    <name evidence="9" type="ORF">Bravens_01299</name>
</gene>
<dbReference type="Gene3D" id="3.30.460.10">
    <property type="entry name" value="Beta Polymerase, domain 2"/>
    <property type="match status" value="2"/>
</dbReference>
<dbReference type="EC" id="2.7.7.42" evidence="9"/>
<dbReference type="InterPro" id="IPR013546">
    <property type="entry name" value="PII_UdlTrfase/GS_AdlTrfase"/>
</dbReference>
<dbReference type="CDD" id="cd05401">
    <property type="entry name" value="NT_GlnE_GlnD_like"/>
    <property type="match status" value="2"/>
</dbReference>
<dbReference type="InterPro" id="IPR043519">
    <property type="entry name" value="NT_sf"/>
</dbReference>
<dbReference type="GO" id="GO:0000820">
    <property type="term" value="P:regulation of glutamine family amino acid metabolic process"/>
    <property type="evidence" value="ECO:0007669"/>
    <property type="project" value="TreeGrafter"/>
</dbReference>
<dbReference type="SUPFAM" id="SSF81593">
    <property type="entry name" value="Nucleotidyltransferase substrate binding subunit/domain"/>
    <property type="match status" value="2"/>
</dbReference>
<feature type="domain" description="Glutamate-ammonia ligase adenylyltransferase repeated" evidence="7">
    <location>
        <begin position="599"/>
        <end position="829"/>
    </location>
</feature>
<dbReference type="NCBIfam" id="NF010707">
    <property type="entry name" value="PRK14109.1"/>
    <property type="match status" value="1"/>
</dbReference>
<evidence type="ECO:0000256" key="6">
    <source>
        <dbReference type="ARBA" id="ARBA00023268"/>
    </source>
</evidence>
<dbReference type="Pfam" id="PF08335">
    <property type="entry name" value="GlnD_UR_UTase"/>
    <property type="match status" value="2"/>
</dbReference>
<evidence type="ECO:0000313" key="9">
    <source>
        <dbReference type="EMBL" id="KXZ58261.1"/>
    </source>
</evidence>
<dbReference type="InterPro" id="IPR005190">
    <property type="entry name" value="GlnE_rpt_dom"/>
</dbReference>
<name>A0A150H8A5_9MICO</name>
<sequence>MIRRFDLSRRQDPTRTQRGKFDSRFERFLGQFCELTGLEGHESAIREFARFTGDPGSVSLGLVRVAEAAAAAEVDLGGLVQDSQHLLDRLVRLAGSSEACIDHIVRWPESLRLLAEDEDFLRSKRRRKARKRIARSVYDADGQLLSIEDGRIALRRAYRDELIQLTAADLGSHEPTADFDTVSRTLTEMAEGALMAAHDLAAGDSIPDGCAELAVIAMGKCGARELNYVSDVDVVFAFSPETTADGEQAECARSCASAAALQIIDLISAAGAEPALWEVDAALRPEGKAGALVRTVDEFAGYYSDIAENWEFQALFKARPVAGSEELGQQWAEACLPQVWTAAHRDDFIPEVRAMRRRVVDLIDRDEADRQLKLGPGGLRDVEFSAQLLQLVHGTEDHDIREPNTLEALRSLERGGYLSGDDAALMEEAYSFLRVVEHRLQIPRMRRAAVLPDKPEALRELARMVYPTGDRTEVRLKRERDDYSRRVRALHEQIFYRPILDAAVGTGAVTSLPAKAAESRLRAFGFVDPHSAMRHIHDLSAGVSRASRVHRQVLPAMLGWLSEGVDPDAGLLAYRRLSEKLSSSTWYLKLLRDSGQGAEALARVLSLSQYAASHIMHYHGSVRWLADQDMLQPTPLDSLRQEMCELVGRGRGVEGVRAVYGREKLRIILADILEVIPRSAVPQALSDVMSTAIDAALLSVRRDLDTEHRIYDYDFAIIAMGRLGGREIGVFSDADVCFVYRPAHTMGDDDREALAKHARRVALEVTSALKSAQQDPAIELDADLRPEGRSGPYVRTLESYRRYYEAWSEPWEAQALLRARPIAGDNDLMSDYVDMINPLRYPQILPVRSIMQVRRLKARMEDERLPRGADRRQHVKLGTGGLSDVEWTVQLLQLQHAAEYPGLRTTSTLPALAAARDEGLVSASDHEVLRTAWLMATEVRNAITLYRGKPSDSLPSDIRELEAAARLMGYPQGSAQLLVDDYLRVTRWARSTMEVIFYGDDPTD</sequence>
<feature type="domain" description="PII-uridylyltransferase/Glutamine-synthetase adenylyltransferase" evidence="8">
    <location>
        <begin position="855"/>
        <end position="983"/>
    </location>
</feature>
<feature type="domain" description="PII-uridylyltransferase/Glutamine-synthetase adenylyltransferase" evidence="8">
    <location>
        <begin position="354"/>
        <end position="495"/>
    </location>
</feature>
<organism evidence="9 10">
    <name type="scientific">Brevibacterium ravenspurgense</name>
    <dbReference type="NCBI Taxonomy" id="479117"/>
    <lineage>
        <taxon>Bacteria</taxon>
        <taxon>Bacillati</taxon>
        <taxon>Actinomycetota</taxon>
        <taxon>Actinomycetes</taxon>
        <taxon>Micrococcales</taxon>
        <taxon>Brevibacteriaceae</taxon>
        <taxon>Brevibacterium</taxon>
    </lineage>
</organism>
<accession>A0A150H8A5</accession>
<evidence type="ECO:0000259" key="8">
    <source>
        <dbReference type="Pfam" id="PF08335"/>
    </source>
</evidence>
<dbReference type="AlphaFoldDB" id="A0A150H8A5"/>
<dbReference type="Pfam" id="PF03710">
    <property type="entry name" value="GlnE"/>
    <property type="match status" value="2"/>
</dbReference>
<dbReference type="InterPro" id="IPR023057">
    <property type="entry name" value="GlnE"/>
</dbReference>
<keyword evidence="3" id="KW-0547">Nucleotide-binding</keyword>
<evidence type="ECO:0000259" key="7">
    <source>
        <dbReference type="Pfam" id="PF03710"/>
    </source>
</evidence>
<evidence type="ECO:0000256" key="5">
    <source>
        <dbReference type="ARBA" id="ARBA00022842"/>
    </source>
</evidence>
<proteinExistence type="predicted"/>
<dbReference type="GO" id="GO:0016874">
    <property type="term" value="F:ligase activity"/>
    <property type="evidence" value="ECO:0007669"/>
    <property type="project" value="UniProtKB-KW"/>
</dbReference>
<keyword evidence="5" id="KW-0460">Magnesium</keyword>
<comment type="caution">
    <text evidence="9">The sequence shown here is derived from an EMBL/GenBank/DDBJ whole genome shotgun (WGS) entry which is preliminary data.</text>
</comment>
<keyword evidence="10" id="KW-1185">Reference proteome</keyword>
<protein>
    <submittedName>
        <fullName evidence="9">Glutamate-ammonia-ligase adenylyltransferase</fullName>
        <ecNumber evidence="9">2.7.7.42</ecNumber>
    </submittedName>
</protein>
<dbReference type="GO" id="GO:0008882">
    <property type="term" value="F:[glutamate-ammonia-ligase] adenylyltransferase activity"/>
    <property type="evidence" value="ECO:0007669"/>
    <property type="project" value="UniProtKB-EC"/>
</dbReference>
<evidence type="ECO:0000256" key="4">
    <source>
        <dbReference type="ARBA" id="ARBA00022840"/>
    </source>
</evidence>
<dbReference type="Proteomes" id="UP000243589">
    <property type="component" value="Unassembled WGS sequence"/>
</dbReference>
<dbReference type="EMBL" id="LQQC01000010">
    <property type="protein sequence ID" value="KXZ58261.1"/>
    <property type="molecule type" value="Genomic_DNA"/>
</dbReference>
<evidence type="ECO:0000256" key="3">
    <source>
        <dbReference type="ARBA" id="ARBA00022741"/>
    </source>
</evidence>
<feature type="domain" description="Glutamate-ammonia ligase adenylyltransferase repeated" evidence="7">
    <location>
        <begin position="88"/>
        <end position="331"/>
    </location>
</feature>
<evidence type="ECO:0000313" key="10">
    <source>
        <dbReference type="Proteomes" id="UP000243589"/>
    </source>
</evidence>
<dbReference type="GO" id="GO:0005524">
    <property type="term" value="F:ATP binding"/>
    <property type="evidence" value="ECO:0007669"/>
    <property type="project" value="UniProtKB-KW"/>
</dbReference>
<keyword evidence="1 9" id="KW-0808">Transferase</keyword>
<evidence type="ECO:0000256" key="1">
    <source>
        <dbReference type="ARBA" id="ARBA00022679"/>
    </source>
</evidence>
<evidence type="ECO:0000256" key="2">
    <source>
        <dbReference type="ARBA" id="ARBA00022695"/>
    </source>
</evidence>
<keyword evidence="2 9" id="KW-0548">Nucleotidyltransferase</keyword>
<dbReference type="Gene3D" id="1.20.120.330">
    <property type="entry name" value="Nucleotidyltransferases domain 2"/>
    <property type="match status" value="2"/>
</dbReference>
<dbReference type="PANTHER" id="PTHR30621:SF0">
    <property type="entry name" value="BIFUNCTIONAL GLUTAMINE SYNTHETASE ADENYLYLTRANSFERASE_ADENYLYL-REMOVING ENZYME"/>
    <property type="match status" value="1"/>
</dbReference>
<dbReference type="RefSeq" id="WP_062021534.1">
    <property type="nucleotide sequence ID" value="NZ_LQQC01000010.1"/>
</dbReference>
<dbReference type="GO" id="GO:0005829">
    <property type="term" value="C:cytosol"/>
    <property type="evidence" value="ECO:0007669"/>
    <property type="project" value="TreeGrafter"/>
</dbReference>
<reference evidence="9 10" key="1">
    <citation type="submission" date="2016-01" db="EMBL/GenBank/DDBJ databases">
        <title>Use of Whole Genome Sequencing to ascertain that Brevibacterium massiliense (Roux, Raoult 2009) is a later heterotypic synonym of Brevibacterium ravenspurgense (Mages 2008).</title>
        <authorList>
            <person name="Bernier A.-M."/>
            <person name="Burdz T."/>
            <person name="Huynh C."/>
            <person name="Pachecho A.L."/>
            <person name="Wiebe D."/>
            <person name="Bonner C."/>
            <person name="Bernard K."/>
        </authorList>
    </citation>
    <scope>NUCLEOTIDE SEQUENCE [LARGE SCALE GENOMIC DNA]</scope>
    <source>
        <strain evidence="9 10">CCUG56047</strain>
    </source>
</reference>
<dbReference type="PANTHER" id="PTHR30621">
    <property type="entry name" value="GLUTAMINE SYNTHETASE ADENYLYLTRANSFERASE"/>
    <property type="match status" value="1"/>
</dbReference>
<dbReference type="PATRIC" id="fig|479117.4.peg.1295"/>
<keyword evidence="6" id="KW-0511">Multifunctional enzyme</keyword>
<keyword evidence="9" id="KW-0436">Ligase</keyword>
<dbReference type="SUPFAM" id="SSF81301">
    <property type="entry name" value="Nucleotidyltransferase"/>
    <property type="match status" value="2"/>
</dbReference>
<keyword evidence="4" id="KW-0067">ATP-binding</keyword>